<evidence type="ECO:0008006" key="4">
    <source>
        <dbReference type="Google" id="ProtNLM"/>
    </source>
</evidence>
<evidence type="ECO:0000313" key="3">
    <source>
        <dbReference type="Proteomes" id="UP000799771"/>
    </source>
</evidence>
<protein>
    <recommendedName>
        <fullName evidence="4">SRCR domain-containing protein</fullName>
    </recommendedName>
</protein>
<dbReference type="RefSeq" id="XP_033519822.1">
    <property type="nucleotide sequence ID" value="XM_033661921.1"/>
</dbReference>
<name>A0A6A6A0T8_9PLEO</name>
<gene>
    <name evidence="2" type="ORF">P153DRAFT_112960</name>
</gene>
<keyword evidence="1" id="KW-0732">Signal</keyword>
<evidence type="ECO:0000256" key="1">
    <source>
        <dbReference type="SAM" id="SignalP"/>
    </source>
</evidence>
<evidence type="ECO:0000313" key="2">
    <source>
        <dbReference type="EMBL" id="KAF2125430.1"/>
    </source>
</evidence>
<feature type="signal peptide" evidence="1">
    <location>
        <begin position="1"/>
        <end position="17"/>
    </location>
</feature>
<dbReference type="GeneID" id="54402353"/>
<dbReference type="Proteomes" id="UP000799771">
    <property type="component" value="Unassembled WGS sequence"/>
</dbReference>
<keyword evidence="3" id="KW-1185">Reference proteome</keyword>
<proteinExistence type="predicted"/>
<reference evidence="2" key="1">
    <citation type="journal article" date="2020" name="Stud. Mycol.">
        <title>101 Dothideomycetes genomes: a test case for predicting lifestyles and emergence of pathogens.</title>
        <authorList>
            <person name="Haridas S."/>
            <person name="Albert R."/>
            <person name="Binder M."/>
            <person name="Bloem J."/>
            <person name="Labutti K."/>
            <person name="Salamov A."/>
            <person name="Andreopoulos B."/>
            <person name="Baker S."/>
            <person name="Barry K."/>
            <person name="Bills G."/>
            <person name="Bluhm B."/>
            <person name="Cannon C."/>
            <person name="Castanera R."/>
            <person name="Culley D."/>
            <person name="Daum C."/>
            <person name="Ezra D."/>
            <person name="Gonzalez J."/>
            <person name="Henrissat B."/>
            <person name="Kuo A."/>
            <person name="Liang C."/>
            <person name="Lipzen A."/>
            <person name="Lutzoni F."/>
            <person name="Magnuson J."/>
            <person name="Mondo S."/>
            <person name="Nolan M."/>
            <person name="Ohm R."/>
            <person name="Pangilinan J."/>
            <person name="Park H.-J."/>
            <person name="Ramirez L."/>
            <person name="Alfaro M."/>
            <person name="Sun H."/>
            <person name="Tritt A."/>
            <person name="Yoshinaga Y."/>
            <person name="Zwiers L.-H."/>
            <person name="Turgeon B."/>
            <person name="Goodwin S."/>
            <person name="Spatafora J."/>
            <person name="Crous P."/>
            <person name="Grigoriev I."/>
        </authorList>
    </citation>
    <scope>NUCLEOTIDE SEQUENCE</scope>
    <source>
        <strain evidence="2">CBS 119687</strain>
    </source>
</reference>
<accession>A0A6A6A0T8</accession>
<sequence length="230" mass="23761">MCLALVVVVLGRGGVGSMASVQADASNLRDVAASASGRCCDSCLAWRACGSPWEMPSGCGGVWRMASSRGGGGGGCRDGVGAKPCPSWLPSSSGDSAPLARLRDCDCGGASALCSDSSHVNGPLDAWAAGERRRRGCAVWTSPSPRVAVVTLAGRRRCVAATAPGACLSPGQTDPLVSTGLYPGSCATQPCRQEWHQRARDCSIKKVRTLECHSLTERADVQHSATTAWR</sequence>
<dbReference type="AlphaFoldDB" id="A0A6A6A0T8"/>
<organism evidence="2 3">
    <name type="scientific">Dothidotthia symphoricarpi CBS 119687</name>
    <dbReference type="NCBI Taxonomy" id="1392245"/>
    <lineage>
        <taxon>Eukaryota</taxon>
        <taxon>Fungi</taxon>
        <taxon>Dikarya</taxon>
        <taxon>Ascomycota</taxon>
        <taxon>Pezizomycotina</taxon>
        <taxon>Dothideomycetes</taxon>
        <taxon>Pleosporomycetidae</taxon>
        <taxon>Pleosporales</taxon>
        <taxon>Dothidotthiaceae</taxon>
        <taxon>Dothidotthia</taxon>
    </lineage>
</organism>
<dbReference type="EMBL" id="ML977516">
    <property type="protein sequence ID" value="KAF2125430.1"/>
    <property type="molecule type" value="Genomic_DNA"/>
</dbReference>
<feature type="chain" id="PRO_5025498481" description="SRCR domain-containing protein" evidence="1">
    <location>
        <begin position="18"/>
        <end position="230"/>
    </location>
</feature>